<dbReference type="GeneID" id="20199426"/>
<dbReference type="OMA" id="CCWPVSA"/>
<dbReference type="EnsemblMetazoa" id="HelroT162063">
    <property type="protein sequence ID" value="HelroP162063"/>
    <property type="gene ID" value="HelroG162063"/>
</dbReference>
<protein>
    <recommendedName>
        <fullName evidence="4">AB hydrolase-1 domain-containing protein</fullName>
    </recommendedName>
</protein>
<dbReference type="InParanoid" id="T1ES76"/>
<dbReference type="PANTHER" id="PTHR47533">
    <property type="entry name" value="PROTEIN CBG21859"/>
    <property type="match status" value="1"/>
</dbReference>
<gene>
    <name evidence="2" type="primary">20199426</name>
    <name evidence="1" type="ORF">HELRODRAFT_162063</name>
</gene>
<dbReference type="PANTHER" id="PTHR47533:SF4">
    <property type="entry name" value="AB HYDROLASE-1 DOMAIN-CONTAINING PROTEIN"/>
    <property type="match status" value="1"/>
</dbReference>
<dbReference type="InterPro" id="IPR029058">
    <property type="entry name" value="AB_hydrolase_fold"/>
</dbReference>
<dbReference type="AlphaFoldDB" id="T1ES76"/>
<reference evidence="1 3" key="2">
    <citation type="journal article" date="2013" name="Nature">
        <title>Insights into bilaterian evolution from three spiralian genomes.</title>
        <authorList>
            <person name="Simakov O."/>
            <person name="Marletaz F."/>
            <person name="Cho S.J."/>
            <person name="Edsinger-Gonzales E."/>
            <person name="Havlak P."/>
            <person name="Hellsten U."/>
            <person name="Kuo D.H."/>
            <person name="Larsson T."/>
            <person name="Lv J."/>
            <person name="Arendt D."/>
            <person name="Savage R."/>
            <person name="Osoegawa K."/>
            <person name="de Jong P."/>
            <person name="Grimwood J."/>
            <person name="Chapman J.A."/>
            <person name="Shapiro H."/>
            <person name="Aerts A."/>
            <person name="Otillar R.P."/>
            <person name="Terry A.Y."/>
            <person name="Boore J.L."/>
            <person name="Grigoriev I.V."/>
            <person name="Lindberg D.R."/>
            <person name="Seaver E.C."/>
            <person name="Weisblat D.A."/>
            <person name="Putnam N.H."/>
            <person name="Rokhsar D.S."/>
        </authorList>
    </citation>
    <scope>NUCLEOTIDE SEQUENCE</scope>
</reference>
<evidence type="ECO:0008006" key="4">
    <source>
        <dbReference type="Google" id="ProtNLM"/>
    </source>
</evidence>
<reference evidence="3" key="1">
    <citation type="submission" date="2012-12" db="EMBL/GenBank/DDBJ databases">
        <authorList>
            <person name="Hellsten U."/>
            <person name="Grimwood J."/>
            <person name="Chapman J.A."/>
            <person name="Shapiro H."/>
            <person name="Aerts A."/>
            <person name="Otillar R.P."/>
            <person name="Terry A.Y."/>
            <person name="Boore J.L."/>
            <person name="Simakov O."/>
            <person name="Marletaz F."/>
            <person name="Cho S.-J."/>
            <person name="Edsinger-Gonzales E."/>
            <person name="Havlak P."/>
            <person name="Kuo D.-H."/>
            <person name="Larsson T."/>
            <person name="Lv J."/>
            <person name="Arendt D."/>
            <person name="Savage R."/>
            <person name="Osoegawa K."/>
            <person name="de Jong P."/>
            <person name="Lindberg D.R."/>
            <person name="Seaver E.C."/>
            <person name="Weisblat D.A."/>
            <person name="Putnam N.H."/>
            <person name="Grigoriev I.V."/>
            <person name="Rokhsar D.S."/>
        </authorList>
    </citation>
    <scope>NUCLEOTIDE SEQUENCE</scope>
</reference>
<organism evidence="2 3">
    <name type="scientific">Helobdella robusta</name>
    <name type="common">Californian leech</name>
    <dbReference type="NCBI Taxonomy" id="6412"/>
    <lineage>
        <taxon>Eukaryota</taxon>
        <taxon>Metazoa</taxon>
        <taxon>Spiralia</taxon>
        <taxon>Lophotrochozoa</taxon>
        <taxon>Annelida</taxon>
        <taxon>Clitellata</taxon>
        <taxon>Hirudinea</taxon>
        <taxon>Rhynchobdellida</taxon>
        <taxon>Glossiphoniidae</taxon>
        <taxon>Helobdella</taxon>
    </lineage>
</organism>
<dbReference type="CTD" id="20199426"/>
<name>T1ES76_HELRO</name>
<dbReference type="SUPFAM" id="SSF53474">
    <property type="entry name" value="alpha/beta-Hydrolases"/>
    <property type="match status" value="1"/>
</dbReference>
<dbReference type="Gene3D" id="3.40.50.1820">
    <property type="entry name" value="alpha/beta hydrolase"/>
    <property type="match status" value="1"/>
</dbReference>
<evidence type="ECO:0000313" key="1">
    <source>
        <dbReference type="EMBL" id="ESN98626.1"/>
    </source>
</evidence>
<dbReference type="OrthoDB" id="6431331at2759"/>
<dbReference type="Proteomes" id="UP000015101">
    <property type="component" value="Unassembled WGS sequence"/>
</dbReference>
<evidence type="ECO:0000313" key="3">
    <source>
        <dbReference type="Proteomes" id="UP000015101"/>
    </source>
</evidence>
<accession>T1ES76</accession>
<reference evidence="2" key="3">
    <citation type="submission" date="2015-06" db="UniProtKB">
        <authorList>
            <consortium name="EnsemblMetazoa"/>
        </authorList>
    </citation>
    <scope>IDENTIFICATION</scope>
</reference>
<dbReference type="RefSeq" id="XP_009022632.1">
    <property type="nucleotide sequence ID" value="XM_009024384.1"/>
</dbReference>
<evidence type="ECO:0000313" key="2">
    <source>
        <dbReference type="EnsemblMetazoa" id="HelroP162063"/>
    </source>
</evidence>
<dbReference type="EMBL" id="AMQM01001019">
    <property type="status" value="NOT_ANNOTATED_CDS"/>
    <property type="molecule type" value="Genomic_DNA"/>
</dbReference>
<dbReference type="KEGG" id="hro:HELRODRAFT_162063"/>
<dbReference type="EMBL" id="KB097143">
    <property type="protein sequence ID" value="ESN98626.1"/>
    <property type="molecule type" value="Genomic_DNA"/>
</dbReference>
<proteinExistence type="predicted"/>
<keyword evidence="3" id="KW-1185">Reference proteome</keyword>
<dbReference type="HOGENOM" id="CLU_837519_0_0_1"/>
<sequence length="332" mass="37564">MKLRTSDNLAWPILQTYMTTCQELWSGRPAGATFYVGFIDTGPPKDIKNAKNVLFLLNEHSIDDDNVLESLQNNVFMPLHNENCRVFMPCLVGSKYTEGVSPADDNFFDYQLLGERSRFVLDFLANRRIKMVDMIVGHSMACFSALTLASNCESFQRLALISPLPGFKPPSWIQPLKRSIMMINSYNHLLLWPLGRLLIERSRRKMKGLMGDHSTKEQILHMAKVSHGINFNVMGNIVTSLAFRKIPFLSISSRNDVLVDKGDLDKYLETLGVYNDNTVKYDQTLSSFPSSLASQSLSRGVQLESATHYPFLDNDFSKIIVAELLNLLKNPT</sequence>